<evidence type="ECO:0000259" key="3">
    <source>
        <dbReference type="PROSITE" id="PS50158"/>
    </source>
</evidence>
<evidence type="ECO:0000313" key="5">
    <source>
        <dbReference type="Proteomes" id="UP001279734"/>
    </source>
</evidence>
<name>A0AAD3S681_NEPGR</name>
<feature type="compositionally biased region" description="Polar residues" evidence="2">
    <location>
        <begin position="180"/>
        <end position="189"/>
    </location>
</feature>
<accession>A0AAD3S681</accession>
<evidence type="ECO:0000256" key="2">
    <source>
        <dbReference type="SAM" id="MobiDB-lite"/>
    </source>
</evidence>
<organism evidence="4 5">
    <name type="scientific">Nepenthes gracilis</name>
    <name type="common">Slender pitcher plant</name>
    <dbReference type="NCBI Taxonomy" id="150966"/>
    <lineage>
        <taxon>Eukaryota</taxon>
        <taxon>Viridiplantae</taxon>
        <taxon>Streptophyta</taxon>
        <taxon>Embryophyta</taxon>
        <taxon>Tracheophyta</taxon>
        <taxon>Spermatophyta</taxon>
        <taxon>Magnoliopsida</taxon>
        <taxon>eudicotyledons</taxon>
        <taxon>Gunneridae</taxon>
        <taxon>Pentapetalae</taxon>
        <taxon>Caryophyllales</taxon>
        <taxon>Nepenthaceae</taxon>
        <taxon>Nepenthes</taxon>
    </lineage>
</organism>
<dbReference type="InterPro" id="IPR036875">
    <property type="entry name" value="Znf_CCHC_sf"/>
</dbReference>
<feature type="region of interest" description="Disordered" evidence="2">
    <location>
        <begin position="167"/>
        <end position="189"/>
    </location>
</feature>
<dbReference type="PANTHER" id="PTHR15503:SF45">
    <property type="entry name" value="RNA-DIRECTED DNA POLYMERASE HOMOLOG"/>
    <property type="match status" value="1"/>
</dbReference>
<keyword evidence="1" id="KW-0863">Zinc-finger</keyword>
<dbReference type="EMBL" id="BSYO01000005">
    <property type="protein sequence ID" value="GMH05045.1"/>
    <property type="molecule type" value="Genomic_DNA"/>
</dbReference>
<keyword evidence="1" id="KW-0479">Metal-binding</keyword>
<dbReference type="InterPro" id="IPR021109">
    <property type="entry name" value="Peptidase_aspartic_dom_sf"/>
</dbReference>
<keyword evidence="1" id="KW-0862">Zinc</keyword>
<sequence length="433" mass="48429">MSNRGRRPRRTNNTPDKEARYLNLLDRMAEVTKALALPTPPTPVTTPIPAHHERSVYDRFTNERVPEFLGEPDPLKADTWIQRLKKVFTVIKCPAEDMVLYATHKLTDPERKGRRFFQGLRNDIRRHLSTLTLATYGEVLAKAVICEKELEKGALLRQRMFNQTSRASVSGGPFKKARPLSSSGEQNRSVQISQTPANNACDHCGKSHEGKPCYKKLGVCYNCGQAGHMIKDCPLAKQAPRSKSPIPAKVFAVSAKEAETSTEVVEGSSVILNIVYPECPIELNEYMMPVNLALLKMKDFDAILGMDWLARYHAKIDCFRKRVEFAIPGNKSFFIQGVRRKEVSCFISALHAGHLIGEGCQAYLAFANVTTESQESLAKEIPAVQEFEDIFPDELPGLPPQRELEFGVELMSGSAPISKAPYRMAPAELKELK</sequence>
<dbReference type="Gene3D" id="4.10.60.10">
    <property type="entry name" value="Zinc finger, CCHC-type"/>
    <property type="match status" value="1"/>
</dbReference>
<dbReference type="PROSITE" id="PS50158">
    <property type="entry name" value="ZF_CCHC"/>
    <property type="match status" value="1"/>
</dbReference>
<comment type="caution">
    <text evidence="4">The sequence shown here is derived from an EMBL/GenBank/DDBJ whole genome shotgun (WGS) entry which is preliminary data.</text>
</comment>
<dbReference type="Proteomes" id="UP001279734">
    <property type="component" value="Unassembled WGS sequence"/>
</dbReference>
<dbReference type="InterPro" id="IPR001878">
    <property type="entry name" value="Znf_CCHC"/>
</dbReference>
<dbReference type="SMART" id="SM00343">
    <property type="entry name" value="ZnF_C2HC"/>
    <property type="match status" value="1"/>
</dbReference>
<protein>
    <recommendedName>
        <fullName evidence="3">CCHC-type domain-containing protein</fullName>
    </recommendedName>
</protein>
<keyword evidence="5" id="KW-1185">Reference proteome</keyword>
<gene>
    <name evidence="4" type="ORF">Nepgr_006885</name>
</gene>
<dbReference type="Gene3D" id="2.40.70.10">
    <property type="entry name" value="Acid Proteases"/>
    <property type="match status" value="1"/>
</dbReference>
<proteinExistence type="predicted"/>
<dbReference type="GO" id="GO:0003676">
    <property type="term" value="F:nucleic acid binding"/>
    <property type="evidence" value="ECO:0007669"/>
    <property type="project" value="InterPro"/>
</dbReference>
<evidence type="ECO:0000256" key="1">
    <source>
        <dbReference type="PROSITE-ProRule" id="PRU00047"/>
    </source>
</evidence>
<dbReference type="Pfam" id="PF08284">
    <property type="entry name" value="RVP_2"/>
    <property type="match status" value="1"/>
</dbReference>
<dbReference type="Pfam" id="PF00098">
    <property type="entry name" value="zf-CCHC"/>
    <property type="match status" value="1"/>
</dbReference>
<dbReference type="AlphaFoldDB" id="A0AAD3S681"/>
<dbReference type="InterPro" id="IPR032567">
    <property type="entry name" value="RTL1-rel"/>
</dbReference>
<dbReference type="PANTHER" id="PTHR15503">
    <property type="entry name" value="LDOC1 RELATED"/>
    <property type="match status" value="1"/>
</dbReference>
<dbReference type="GO" id="GO:0008270">
    <property type="term" value="F:zinc ion binding"/>
    <property type="evidence" value="ECO:0007669"/>
    <property type="project" value="UniProtKB-KW"/>
</dbReference>
<dbReference type="SUPFAM" id="SSF57756">
    <property type="entry name" value="Retrovirus zinc finger-like domains"/>
    <property type="match status" value="1"/>
</dbReference>
<evidence type="ECO:0000313" key="4">
    <source>
        <dbReference type="EMBL" id="GMH05045.1"/>
    </source>
</evidence>
<reference evidence="4" key="1">
    <citation type="submission" date="2023-05" db="EMBL/GenBank/DDBJ databases">
        <title>Nepenthes gracilis genome sequencing.</title>
        <authorList>
            <person name="Fukushima K."/>
        </authorList>
    </citation>
    <scope>NUCLEOTIDE SEQUENCE</scope>
    <source>
        <strain evidence="4">SING2019-196</strain>
    </source>
</reference>
<feature type="domain" description="CCHC-type" evidence="3">
    <location>
        <begin position="220"/>
        <end position="234"/>
    </location>
</feature>